<keyword evidence="2" id="KW-0217">Developmental protein</keyword>
<dbReference type="PANTHER" id="PTHR24338:SF0">
    <property type="entry name" value="MUSCLE SEGMENTATION HOMEOBOX"/>
    <property type="match status" value="1"/>
</dbReference>
<proteinExistence type="inferred from homology"/>
<dbReference type="AlphaFoldDB" id="A0A915EAH3"/>
<dbReference type="InterPro" id="IPR009057">
    <property type="entry name" value="Homeodomain-like_sf"/>
</dbReference>
<dbReference type="GO" id="GO:0048598">
    <property type="term" value="P:embryonic morphogenesis"/>
    <property type="evidence" value="ECO:0007669"/>
    <property type="project" value="TreeGrafter"/>
</dbReference>
<evidence type="ECO:0000256" key="3">
    <source>
        <dbReference type="ARBA" id="ARBA00023125"/>
    </source>
</evidence>
<comment type="similarity">
    <text evidence="6">Belongs to the Msh homeobox family.</text>
</comment>
<dbReference type="PANTHER" id="PTHR24338">
    <property type="entry name" value="HOMEOBOX PROTEIN MSX"/>
    <property type="match status" value="1"/>
</dbReference>
<feature type="region of interest" description="Disordered" evidence="9">
    <location>
        <begin position="1"/>
        <end position="35"/>
    </location>
</feature>
<feature type="compositionally biased region" description="Polar residues" evidence="9">
    <location>
        <begin position="49"/>
        <end position="62"/>
    </location>
</feature>
<dbReference type="Proteomes" id="UP000887574">
    <property type="component" value="Unplaced"/>
</dbReference>
<dbReference type="GO" id="GO:0005634">
    <property type="term" value="C:nucleus"/>
    <property type="evidence" value="ECO:0007669"/>
    <property type="project" value="UniProtKB-SubCell"/>
</dbReference>
<dbReference type="GO" id="GO:0000977">
    <property type="term" value="F:RNA polymerase II transcription regulatory region sequence-specific DNA binding"/>
    <property type="evidence" value="ECO:0007669"/>
    <property type="project" value="TreeGrafter"/>
</dbReference>
<dbReference type="GO" id="GO:0000981">
    <property type="term" value="F:DNA-binding transcription factor activity, RNA polymerase II-specific"/>
    <property type="evidence" value="ECO:0007669"/>
    <property type="project" value="InterPro"/>
</dbReference>
<evidence type="ECO:0000256" key="5">
    <source>
        <dbReference type="ARBA" id="ARBA00023242"/>
    </source>
</evidence>
<evidence type="ECO:0000256" key="4">
    <source>
        <dbReference type="ARBA" id="ARBA00023155"/>
    </source>
</evidence>
<dbReference type="SUPFAM" id="SSF46689">
    <property type="entry name" value="Homeodomain-like"/>
    <property type="match status" value="1"/>
</dbReference>
<dbReference type="InterPro" id="IPR050674">
    <property type="entry name" value="Msh_Homeobox_Regulators"/>
</dbReference>
<keyword evidence="11" id="KW-1185">Reference proteome</keyword>
<feature type="compositionally biased region" description="Low complexity" evidence="9">
    <location>
        <begin position="170"/>
        <end position="189"/>
    </location>
</feature>
<evidence type="ECO:0000256" key="9">
    <source>
        <dbReference type="SAM" id="MobiDB-lite"/>
    </source>
</evidence>
<accession>A0A915EAH3</accession>
<comment type="subcellular location">
    <subcellularLocation>
        <location evidence="1 7 8">Nucleus</location>
    </subcellularLocation>
</comment>
<dbReference type="InterPro" id="IPR020479">
    <property type="entry name" value="HD_metazoa"/>
</dbReference>
<name>A0A915EAH3_9BILA</name>
<dbReference type="CDD" id="cd00086">
    <property type="entry name" value="homeodomain"/>
    <property type="match status" value="1"/>
</dbReference>
<feature type="domain" description="Homeobox" evidence="10">
    <location>
        <begin position="256"/>
        <end position="316"/>
    </location>
</feature>
<dbReference type="PROSITE" id="PS50071">
    <property type="entry name" value="HOMEOBOX_2"/>
    <property type="match status" value="1"/>
</dbReference>
<organism evidence="11 12">
    <name type="scientific">Ditylenchus dipsaci</name>
    <dbReference type="NCBI Taxonomy" id="166011"/>
    <lineage>
        <taxon>Eukaryota</taxon>
        <taxon>Metazoa</taxon>
        <taxon>Ecdysozoa</taxon>
        <taxon>Nematoda</taxon>
        <taxon>Chromadorea</taxon>
        <taxon>Rhabditida</taxon>
        <taxon>Tylenchina</taxon>
        <taxon>Tylenchomorpha</taxon>
        <taxon>Sphaerularioidea</taxon>
        <taxon>Anguinidae</taxon>
        <taxon>Anguininae</taxon>
        <taxon>Ditylenchus</taxon>
    </lineage>
</organism>
<evidence type="ECO:0000256" key="7">
    <source>
        <dbReference type="PROSITE-ProRule" id="PRU00108"/>
    </source>
</evidence>
<feature type="region of interest" description="Disordered" evidence="9">
    <location>
        <begin position="49"/>
        <end position="76"/>
    </location>
</feature>
<protein>
    <submittedName>
        <fullName evidence="12">Homeobox domain-containing protein</fullName>
    </submittedName>
</protein>
<feature type="DNA-binding region" description="Homeobox" evidence="7">
    <location>
        <begin position="258"/>
        <end position="317"/>
    </location>
</feature>
<dbReference type="Gene3D" id="1.10.10.60">
    <property type="entry name" value="Homeodomain-like"/>
    <property type="match status" value="1"/>
</dbReference>
<feature type="compositionally biased region" description="Low complexity" evidence="9">
    <location>
        <begin position="63"/>
        <end position="76"/>
    </location>
</feature>
<sequence>MLTSVNHTPCTTRTQPPSNFQVSSAQNSLRTQQPQSKLFSVESLLNSRKQQQGISAPNQAITSVSSKDSSSSSICSPLSRYIQQPTPQHQQLMDSSAMAAATAAAMFWLQQHRHFGTASTSADYLQQTNGESNGCSSNHLISELLDQGAAQQQQNSTMNISCCKTVVCSSPTASSSPPSTTTTATSSSPGDNKDVAVYPSSGDHVEHKRSAWRVQSSMDSCFSSPAYTTLHSKHNAFDDHKFPMEAISKCMLRKHKNNRKPRTPFSTQQLMSLERKFQQKQYLSIAERGEFSNSLQLTETQVKIWFQNRRAKNKRLQEAEVEKVKFAQVNALANTIACANGNQQPPVCYQHYTAAAAAAVAAASAHWQ</sequence>
<evidence type="ECO:0000313" key="11">
    <source>
        <dbReference type="Proteomes" id="UP000887574"/>
    </source>
</evidence>
<evidence type="ECO:0000313" key="12">
    <source>
        <dbReference type="WBParaSite" id="jg4596"/>
    </source>
</evidence>
<dbReference type="InterPro" id="IPR017970">
    <property type="entry name" value="Homeobox_CS"/>
</dbReference>
<evidence type="ECO:0000256" key="8">
    <source>
        <dbReference type="RuleBase" id="RU000682"/>
    </source>
</evidence>
<keyword evidence="5 7" id="KW-0539">Nucleus</keyword>
<dbReference type="InterPro" id="IPR001356">
    <property type="entry name" value="HD"/>
</dbReference>
<evidence type="ECO:0000256" key="2">
    <source>
        <dbReference type="ARBA" id="ARBA00022473"/>
    </source>
</evidence>
<keyword evidence="3 7" id="KW-0238">DNA-binding</keyword>
<reference evidence="12" key="1">
    <citation type="submission" date="2022-11" db="UniProtKB">
        <authorList>
            <consortium name="WormBaseParasite"/>
        </authorList>
    </citation>
    <scope>IDENTIFICATION</scope>
</reference>
<keyword evidence="4 7" id="KW-0371">Homeobox</keyword>
<evidence type="ECO:0000256" key="6">
    <source>
        <dbReference type="ARBA" id="ARBA00038425"/>
    </source>
</evidence>
<evidence type="ECO:0000256" key="1">
    <source>
        <dbReference type="ARBA" id="ARBA00004123"/>
    </source>
</evidence>
<dbReference type="SMART" id="SM00389">
    <property type="entry name" value="HOX"/>
    <property type="match status" value="1"/>
</dbReference>
<dbReference type="PRINTS" id="PR00024">
    <property type="entry name" value="HOMEOBOX"/>
</dbReference>
<dbReference type="Pfam" id="PF00046">
    <property type="entry name" value="Homeodomain"/>
    <property type="match status" value="1"/>
</dbReference>
<dbReference type="WBParaSite" id="jg4596">
    <property type="protein sequence ID" value="jg4596"/>
    <property type="gene ID" value="jg4596"/>
</dbReference>
<dbReference type="PROSITE" id="PS00027">
    <property type="entry name" value="HOMEOBOX_1"/>
    <property type="match status" value="1"/>
</dbReference>
<evidence type="ECO:0000259" key="10">
    <source>
        <dbReference type="PROSITE" id="PS50071"/>
    </source>
</evidence>
<feature type="region of interest" description="Disordered" evidence="9">
    <location>
        <begin position="170"/>
        <end position="204"/>
    </location>
</feature>